<dbReference type="Proteomes" id="UP000027822">
    <property type="component" value="Unassembled WGS sequence"/>
</dbReference>
<comment type="caution">
    <text evidence="1">The sequence shown here is derived from an EMBL/GenBank/DDBJ whole genome shotgun (WGS) entry which is preliminary data.</text>
</comment>
<evidence type="ECO:0000313" key="1">
    <source>
        <dbReference type="EMBL" id="KEK17906.1"/>
    </source>
</evidence>
<dbReference type="EMBL" id="JOTN01000020">
    <property type="protein sequence ID" value="KEK17906.1"/>
    <property type="molecule type" value="Genomic_DNA"/>
</dbReference>
<organism evidence="1 2">
    <name type="scientific">Bacillus manliponensis</name>
    <dbReference type="NCBI Taxonomy" id="574376"/>
    <lineage>
        <taxon>Bacteria</taxon>
        <taxon>Bacillati</taxon>
        <taxon>Bacillota</taxon>
        <taxon>Bacilli</taxon>
        <taxon>Bacillales</taxon>
        <taxon>Bacillaceae</taxon>
        <taxon>Bacillus</taxon>
        <taxon>Bacillus cereus group</taxon>
    </lineage>
</organism>
<protein>
    <submittedName>
        <fullName evidence="1">Uncharacterized protein</fullName>
    </submittedName>
</protein>
<evidence type="ECO:0000313" key="2">
    <source>
        <dbReference type="Proteomes" id="UP000027822"/>
    </source>
</evidence>
<name>A0A073JUQ8_9BACI</name>
<keyword evidence="2" id="KW-1185">Reference proteome</keyword>
<accession>A0A073JUQ8</accession>
<sequence length="234" mass="26070">MKKERIYGVPASLNPEIDSLGRFHIPIQEKINSKLEECVQSIVTSSFEAKKFLENPKSYLNSKGITNSNLNVNEFIFKKVTLIADEAVSSAVHERNAKNFVDIMVDKGLIPQSFVKSQTESTKPKAAWAIVAVSPAVVYTTLAAYGTVAAWVAAYAWVGVGGPKFQNTGWLSMKLDESMSQPLSMSLLLGDEDFAKEVDKEIMYRVEKEIKEFISKYKKLSPINSFKSIESCIQ</sequence>
<gene>
    <name evidence="1" type="ORF">BAMA_10510</name>
</gene>
<proteinExistence type="predicted"/>
<dbReference type="RefSeq" id="WP_034642258.1">
    <property type="nucleotide sequence ID" value="NZ_CBCSJC010000034.1"/>
</dbReference>
<dbReference type="AlphaFoldDB" id="A0A073JUQ8"/>
<reference evidence="1 2" key="1">
    <citation type="submission" date="2014-06" db="EMBL/GenBank/DDBJ databases">
        <title>Draft genome sequence of Bacillus manliponensis JCM 15802 (MCCC 1A00708).</title>
        <authorList>
            <person name="Lai Q."/>
            <person name="Liu Y."/>
            <person name="Shao Z."/>
        </authorList>
    </citation>
    <scope>NUCLEOTIDE SEQUENCE [LARGE SCALE GENOMIC DNA]</scope>
    <source>
        <strain evidence="1 2">JCM 15802</strain>
    </source>
</reference>